<dbReference type="GeneID" id="37625950"/>
<reference evidence="1" key="1">
    <citation type="submission" date="2017-10" db="EMBL/GenBank/DDBJ databases">
        <authorList>
            <person name="Banno H."/>
            <person name="Chua N.-H."/>
        </authorList>
    </citation>
    <scope>NUCLEOTIDE SEQUENCE</scope>
</reference>
<accession>A0A345WJU3</accession>
<keyword evidence="1" id="KW-0687">Ribonucleoprotein</keyword>
<geneLocation type="mitochondrion" evidence="1"/>
<keyword evidence="1" id="KW-0496">Mitochondrion</keyword>
<dbReference type="RefSeq" id="YP_009512644.1">
    <property type="nucleotide sequence ID" value="NC_039174.1"/>
</dbReference>
<evidence type="ECO:0000313" key="1">
    <source>
        <dbReference type="EMBL" id="AXJ93336.1"/>
    </source>
</evidence>
<protein>
    <submittedName>
        <fullName evidence="1">Ribosomal protein S3</fullName>
    </submittedName>
</protein>
<dbReference type="EMBL" id="MG272262">
    <property type="protein sequence ID" value="AXJ93336.1"/>
    <property type="molecule type" value="Genomic_DNA"/>
</dbReference>
<gene>
    <name evidence="1" type="primary">rps3</name>
</gene>
<proteinExistence type="predicted"/>
<dbReference type="GO" id="GO:0005840">
    <property type="term" value="C:ribosome"/>
    <property type="evidence" value="ECO:0007669"/>
    <property type="project" value="UniProtKB-KW"/>
</dbReference>
<dbReference type="AlphaFoldDB" id="A0A345WJU3"/>
<name>A0A345WJU3_UROMR</name>
<keyword evidence="1" id="KW-0689">Ribosomal protein</keyword>
<sequence length="139" mass="16943">MGLISLSYLNKIQDSNYWNNVWDSKLLYKKYLYLSLFLNKYINIIFSDYSLNILIKHIINLNLKKGFLLNSNIKKNYIKNYILGKIWLLKFQNWYIIIVKIFNLNMSSKLFLKNKNKNWVNYTNNINLNNNFVNYKFKF</sequence>
<organism evidence="1">
    <name type="scientific">Uronema marinum</name>
    <name type="common">Marine ciliate</name>
    <dbReference type="NCBI Taxonomy" id="35107"/>
    <lineage>
        <taxon>Eukaryota</taxon>
        <taxon>Sar</taxon>
        <taxon>Alveolata</taxon>
        <taxon>Ciliophora</taxon>
        <taxon>Intramacronucleata</taxon>
        <taxon>Oligohymenophorea</taxon>
        <taxon>Scuticociliatia</taxon>
        <taxon>Philasterida</taxon>
        <taxon>Uronematidae</taxon>
        <taxon>Uronema</taxon>
    </lineage>
</organism>
<reference evidence="1" key="2">
    <citation type="journal article" date="2018" name="Mitochondrial DNA Part B Resour">
        <title>Uronema marinum mitochondrion, complete genome.</title>
        <authorList>
            <person name="Li R."/>
            <person name="Gao Y."/>
            <person name="Hou Y."/>
            <person name="Ye S."/>
            <person name="Wang L."/>
            <person name="Sun J."/>
            <person name="Li Q."/>
        </authorList>
    </citation>
    <scope>NUCLEOTIDE SEQUENCE</scope>
</reference>